<protein>
    <submittedName>
        <fullName evidence="2">Uncharacterized protein</fullName>
    </submittedName>
</protein>
<sequence>MRGKTNTIAKGYKMGWFTSGRVSHEGFSRRVAYDSDTGKVERSFGRDKDMSDNLTSRHVGYASSREEANQMAHDDLKDTFK</sequence>
<reference evidence="3" key="1">
    <citation type="submission" date="2017-09" db="EMBL/GenBank/DDBJ databases">
        <title>Depth-based differentiation of microbial function through sediment-hosted aquifers and enrichment of novel symbionts in the deep terrestrial subsurface.</title>
        <authorList>
            <person name="Probst A.J."/>
            <person name="Ladd B."/>
            <person name="Jarett J.K."/>
            <person name="Geller-Mcgrath D.E."/>
            <person name="Sieber C.M.K."/>
            <person name="Emerson J.B."/>
            <person name="Anantharaman K."/>
            <person name="Thomas B.C."/>
            <person name="Malmstrom R."/>
            <person name="Stieglmeier M."/>
            <person name="Klingl A."/>
            <person name="Woyke T."/>
            <person name="Ryan C.M."/>
            <person name="Banfield J.F."/>
        </authorList>
    </citation>
    <scope>NUCLEOTIDE SEQUENCE [LARGE SCALE GENOMIC DNA]</scope>
</reference>
<evidence type="ECO:0000313" key="3">
    <source>
        <dbReference type="Proteomes" id="UP000231192"/>
    </source>
</evidence>
<evidence type="ECO:0000256" key="1">
    <source>
        <dbReference type="SAM" id="MobiDB-lite"/>
    </source>
</evidence>
<accession>A0A2H0UB24</accession>
<dbReference type="Proteomes" id="UP000231192">
    <property type="component" value="Unassembled WGS sequence"/>
</dbReference>
<dbReference type="EMBL" id="PFBK01000008">
    <property type="protein sequence ID" value="PIR83540.1"/>
    <property type="molecule type" value="Genomic_DNA"/>
</dbReference>
<evidence type="ECO:0000313" key="2">
    <source>
        <dbReference type="EMBL" id="PIR83540.1"/>
    </source>
</evidence>
<proteinExistence type="predicted"/>
<name>A0A2H0UB24_9BACT</name>
<dbReference type="AlphaFoldDB" id="A0A2H0UB24"/>
<feature type="region of interest" description="Disordered" evidence="1">
    <location>
        <begin position="38"/>
        <end position="81"/>
    </location>
</feature>
<gene>
    <name evidence="2" type="ORF">COU18_02540</name>
</gene>
<comment type="caution">
    <text evidence="2">The sequence shown here is derived from an EMBL/GenBank/DDBJ whole genome shotgun (WGS) entry which is preliminary data.</text>
</comment>
<feature type="compositionally biased region" description="Basic and acidic residues" evidence="1">
    <location>
        <begin position="38"/>
        <end position="51"/>
    </location>
</feature>
<organism evidence="2 3">
    <name type="scientific">Candidatus Kaiserbacteria bacterium CG10_big_fil_rev_8_21_14_0_10_51_14</name>
    <dbReference type="NCBI Taxonomy" id="1974610"/>
    <lineage>
        <taxon>Bacteria</taxon>
        <taxon>Candidatus Kaiseribacteriota</taxon>
    </lineage>
</organism>
<feature type="compositionally biased region" description="Basic and acidic residues" evidence="1">
    <location>
        <begin position="64"/>
        <end position="81"/>
    </location>
</feature>